<sequence>MAATRTPGITIGPDGRCFIDKRYRGVRIGMRVGAVTQEQAEQRLRTEMEDIDRALANPSRPRFADCAARYLLQSQDLRSLEAIRIHVRQLEPYIGHLEPQQIHDETLAPFVGARIADGACATTINRSLEVVRTILHRAARSYRDETGRPWLDALPPLITMLPESRRAPYPITWDEQDRLFPKLPAHLARMALFAVNTGLRNSNVCGLRWRWEVPVPEIGRSVFVIPAAAMKAKRAQVVILNDAAWSIIQKLRGQDPVWVFTYQGHPIGTMNNTQGVFCATAADEVGSSLGAAAAAATQKTLCLITTDEASAAKGMPGNFRPAVRPGANRGPRRANWRPRSRPRTESSRNSPTPHRHQGKRHAVHDRELHRSAVGHCPPPPGAAVSVQGPSR</sequence>
<evidence type="ECO:0000313" key="3">
    <source>
        <dbReference type="EMBL" id="NRF72090.1"/>
    </source>
</evidence>
<feature type="compositionally biased region" description="Basic residues" evidence="2">
    <location>
        <begin position="353"/>
        <end position="363"/>
    </location>
</feature>
<evidence type="ECO:0000313" key="4">
    <source>
        <dbReference type="Proteomes" id="UP000737171"/>
    </source>
</evidence>
<evidence type="ECO:0008006" key="5">
    <source>
        <dbReference type="Google" id="ProtNLM"/>
    </source>
</evidence>
<reference evidence="3 4" key="1">
    <citation type="submission" date="2020-05" db="EMBL/GenBank/DDBJ databases">
        <title>Aquincola sp. isolate from soil.</title>
        <authorList>
            <person name="Han J."/>
            <person name="Kim D.-U."/>
        </authorList>
    </citation>
    <scope>NUCLEOTIDE SEQUENCE [LARGE SCALE GENOMIC DNA]</scope>
    <source>
        <strain evidence="3 4">S2</strain>
    </source>
</reference>
<dbReference type="InterPro" id="IPR013762">
    <property type="entry name" value="Integrase-like_cat_sf"/>
</dbReference>
<proteinExistence type="predicted"/>
<organism evidence="3 4">
    <name type="scientific">Pseudaquabacterium terrae</name>
    <dbReference type="NCBI Taxonomy" id="2732868"/>
    <lineage>
        <taxon>Bacteria</taxon>
        <taxon>Pseudomonadati</taxon>
        <taxon>Pseudomonadota</taxon>
        <taxon>Betaproteobacteria</taxon>
        <taxon>Burkholderiales</taxon>
        <taxon>Sphaerotilaceae</taxon>
        <taxon>Pseudaquabacterium</taxon>
    </lineage>
</organism>
<feature type="region of interest" description="Disordered" evidence="2">
    <location>
        <begin position="313"/>
        <end position="391"/>
    </location>
</feature>
<gene>
    <name evidence="3" type="ORF">HLB44_34415</name>
</gene>
<dbReference type="Proteomes" id="UP000737171">
    <property type="component" value="Unassembled WGS sequence"/>
</dbReference>
<comment type="caution">
    <text evidence="3">The sequence shown here is derived from an EMBL/GenBank/DDBJ whole genome shotgun (WGS) entry which is preliminary data.</text>
</comment>
<evidence type="ECO:0000256" key="2">
    <source>
        <dbReference type="SAM" id="MobiDB-lite"/>
    </source>
</evidence>
<keyword evidence="1" id="KW-0233">DNA recombination</keyword>
<accession>A0ABX2ETL9</accession>
<dbReference type="EMBL" id="JABRWJ010000017">
    <property type="protein sequence ID" value="NRF72090.1"/>
    <property type="molecule type" value="Genomic_DNA"/>
</dbReference>
<dbReference type="RefSeq" id="WP_173134651.1">
    <property type="nucleotide sequence ID" value="NZ_JABRWJ010000017.1"/>
</dbReference>
<dbReference type="SUPFAM" id="SSF56349">
    <property type="entry name" value="DNA breaking-rejoining enzymes"/>
    <property type="match status" value="1"/>
</dbReference>
<protein>
    <recommendedName>
        <fullName evidence="5">Core-binding (CB) domain-containing protein</fullName>
    </recommendedName>
</protein>
<keyword evidence="4" id="KW-1185">Reference proteome</keyword>
<evidence type="ECO:0000256" key="1">
    <source>
        <dbReference type="ARBA" id="ARBA00023172"/>
    </source>
</evidence>
<feature type="compositionally biased region" description="Basic residues" evidence="2">
    <location>
        <begin position="330"/>
        <end position="341"/>
    </location>
</feature>
<name>A0ABX2ETL9_9BURK</name>
<dbReference type="InterPro" id="IPR011010">
    <property type="entry name" value="DNA_brk_join_enz"/>
</dbReference>
<dbReference type="Gene3D" id="1.10.443.10">
    <property type="entry name" value="Intergrase catalytic core"/>
    <property type="match status" value="1"/>
</dbReference>